<keyword evidence="3 6" id="KW-1133">Transmembrane helix</keyword>
<keyword evidence="2 6" id="KW-0812">Transmembrane</keyword>
<reference evidence="8 9" key="2">
    <citation type="submission" date="2019-09" db="EMBL/GenBank/DDBJ databases">
        <authorList>
            <person name="Jin C."/>
        </authorList>
    </citation>
    <scope>NUCLEOTIDE SEQUENCE [LARGE SCALE GENOMIC DNA]</scope>
    <source>
        <strain evidence="8 9">BN140002</strain>
    </source>
</reference>
<dbReference type="Proteomes" id="UP000323142">
    <property type="component" value="Unassembled WGS sequence"/>
</dbReference>
<sequence length="377" mass="42171">MWCVLRDARWRGLLSMRGAEIAGSASYPLTPSPSPRGRGEPSRNLGPRPRVVVPWSPSGPGAVMSRPIAKPKPRGPSALEAIRPFQTRIGLTYFLTFVEDLLELSYPWATGLAIDGLLAHNYWQAAPIIVAWMLRSMFGCFRQMYDTRLYTSVYNAIVTDTILRQRARGVPATTVSARSAMSREFVTFFEKEVPVIFTSVVGIVGSALILFYYDLIIGAVTALLFVPVYLINRVYSRRSLKLNTGLNDQLEREVDIIETADPEAIRQHFIGVQTCRVKLSDAEAFNWTTVEVLSIAVFIAVLVRATYLPSTETGDIFAILVYVWRLMENLDNVPTIVQQIARLVDIRTRIEGGASIEAIGAEIERGQEEDEEEARRI</sequence>
<comment type="subcellular location">
    <subcellularLocation>
        <location evidence="1">Cell membrane</location>
        <topology evidence="1">Multi-pass membrane protein</topology>
    </subcellularLocation>
</comment>
<dbReference type="InterPro" id="IPR036640">
    <property type="entry name" value="ABC1_TM_sf"/>
</dbReference>
<organism evidence="8 9">
    <name type="scientific">Salinarimonas soli</name>
    <dbReference type="NCBI Taxonomy" id="1638099"/>
    <lineage>
        <taxon>Bacteria</taxon>
        <taxon>Pseudomonadati</taxon>
        <taxon>Pseudomonadota</taxon>
        <taxon>Alphaproteobacteria</taxon>
        <taxon>Hyphomicrobiales</taxon>
        <taxon>Salinarimonadaceae</taxon>
        <taxon>Salinarimonas</taxon>
    </lineage>
</organism>
<gene>
    <name evidence="8" type="ORF">F0L46_17845</name>
</gene>
<evidence type="ECO:0000256" key="3">
    <source>
        <dbReference type="ARBA" id="ARBA00022989"/>
    </source>
</evidence>
<dbReference type="SUPFAM" id="SSF90123">
    <property type="entry name" value="ABC transporter transmembrane region"/>
    <property type="match status" value="1"/>
</dbReference>
<evidence type="ECO:0000256" key="2">
    <source>
        <dbReference type="ARBA" id="ARBA00022692"/>
    </source>
</evidence>
<dbReference type="Pfam" id="PF13748">
    <property type="entry name" value="ABC_membrane_3"/>
    <property type="match status" value="1"/>
</dbReference>
<evidence type="ECO:0000313" key="9">
    <source>
        <dbReference type="Proteomes" id="UP000323142"/>
    </source>
</evidence>
<name>A0A5B2VAR5_9HYPH</name>
<keyword evidence="4 6" id="KW-0472">Membrane</keyword>
<dbReference type="AlphaFoldDB" id="A0A5B2VAR5"/>
<comment type="caution">
    <text evidence="8">The sequence shown here is derived from an EMBL/GenBank/DDBJ whole genome shotgun (WGS) entry which is preliminary data.</text>
</comment>
<dbReference type="EMBL" id="VUOA01000033">
    <property type="protein sequence ID" value="KAA2235695.1"/>
    <property type="molecule type" value="Genomic_DNA"/>
</dbReference>
<dbReference type="GO" id="GO:0140359">
    <property type="term" value="F:ABC-type transporter activity"/>
    <property type="evidence" value="ECO:0007669"/>
    <property type="project" value="InterPro"/>
</dbReference>
<reference evidence="8 9" key="1">
    <citation type="submission" date="2019-09" db="EMBL/GenBank/DDBJ databases">
        <title>Salinarimonas rosea gen. nov., sp. nov., a new member of the a-2 subgroup of the Proteobacteria.</title>
        <authorList>
            <person name="Liu J."/>
        </authorList>
    </citation>
    <scope>NUCLEOTIDE SEQUENCE [LARGE SCALE GENOMIC DNA]</scope>
    <source>
        <strain evidence="8 9">BN140002</strain>
    </source>
</reference>
<feature type="domain" description="ABC transmembrane type-1" evidence="7">
    <location>
        <begin position="84"/>
        <end position="302"/>
    </location>
</feature>
<evidence type="ECO:0000256" key="5">
    <source>
        <dbReference type="SAM" id="MobiDB-lite"/>
    </source>
</evidence>
<dbReference type="InterPro" id="IPR011527">
    <property type="entry name" value="ABC1_TM_dom"/>
</dbReference>
<feature type="transmembrane region" description="Helical" evidence="6">
    <location>
        <begin position="210"/>
        <end position="231"/>
    </location>
</feature>
<proteinExistence type="predicted"/>
<evidence type="ECO:0000256" key="6">
    <source>
        <dbReference type="SAM" id="Phobius"/>
    </source>
</evidence>
<dbReference type="OrthoDB" id="8443255at2"/>
<dbReference type="GO" id="GO:0005524">
    <property type="term" value="F:ATP binding"/>
    <property type="evidence" value="ECO:0007669"/>
    <property type="project" value="InterPro"/>
</dbReference>
<keyword evidence="9" id="KW-1185">Reference proteome</keyword>
<evidence type="ECO:0000256" key="1">
    <source>
        <dbReference type="ARBA" id="ARBA00004651"/>
    </source>
</evidence>
<dbReference type="Gene3D" id="1.20.1560.10">
    <property type="entry name" value="ABC transporter type 1, transmembrane domain"/>
    <property type="match status" value="1"/>
</dbReference>
<dbReference type="GO" id="GO:0005886">
    <property type="term" value="C:plasma membrane"/>
    <property type="evidence" value="ECO:0007669"/>
    <property type="project" value="UniProtKB-SubCell"/>
</dbReference>
<feature type="region of interest" description="Disordered" evidence="5">
    <location>
        <begin position="25"/>
        <end position="50"/>
    </location>
</feature>
<evidence type="ECO:0000313" key="8">
    <source>
        <dbReference type="EMBL" id="KAA2235695.1"/>
    </source>
</evidence>
<accession>A0A5B2VAR5</accession>
<evidence type="ECO:0000256" key="4">
    <source>
        <dbReference type="ARBA" id="ARBA00023136"/>
    </source>
</evidence>
<evidence type="ECO:0000259" key="7">
    <source>
        <dbReference type="Pfam" id="PF13748"/>
    </source>
</evidence>
<protein>
    <recommendedName>
        <fullName evidence="7">ABC transmembrane type-1 domain-containing protein</fullName>
    </recommendedName>
</protein>